<sequence>MTNKKYIISGVSIGIIGLILSHTYRPYIYENHIYDFHIADTIGSIVCVPAATLLFYGLTDKYSIGKLTLIITLTYIFYELLGLQNIHGTFDLYDIIAIIISGICTYFILNWRLK</sequence>
<keyword evidence="1" id="KW-0812">Transmembrane</keyword>
<feature type="transmembrane region" description="Helical" evidence="1">
    <location>
        <begin position="36"/>
        <end position="58"/>
    </location>
</feature>
<proteinExistence type="predicted"/>
<evidence type="ECO:0000313" key="2">
    <source>
        <dbReference type="EMBL" id="KXT45230.1"/>
    </source>
</evidence>
<dbReference type="AlphaFoldDB" id="A0A139L190"/>
<accession>A0A139L190</accession>
<feature type="transmembrane region" description="Helical" evidence="1">
    <location>
        <begin position="64"/>
        <end position="83"/>
    </location>
</feature>
<reference evidence="2 3" key="1">
    <citation type="submission" date="2016-02" db="EMBL/GenBank/DDBJ databases">
        <authorList>
            <person name="Wen L."/>
            <person name="He K."/>
            <person name="Yang H."/>
        </authorList>
    </citation>
    <scope>NUCLEOTIDE SEQUENCE [LARGE SCALE GENOMIC DNA]</scope>
    <source>
        <strain evidence="2 3">KLE1704</strain>
    </source>
</reference>
<feature type="transmembrane region" description="Helical" evidence="1">
    <location>
        <begin position="90"/>
        <end position="109"/>
    </location>
</feature>
<dbReference type="PATRIC" id="fig|329854.7.peg.3792"/>
<gene>
    <name evidence="2" type="ORF">HMPREF2531_03729</name>
</gene>
<dbReference type="RefSeq" id="WP_197482290.1">
    <property type="nucleotide sequence ID" value="NZ_KQ968725.1"/>
</dbReference>
<keyword evidence="1" id="KW-0472">Membrane</keyword>
<keyword evidence="1" id="KW-1133">Transmembrane helix</keyword>
<dbReference type="EMBL" id="LTDF01000138">
    <property type="protein sequence ID" value="KXT45230.1"/>
    <property type="molecule type" value="Genomic_DNA"/>
</dbReference>
<evidence type="ECO:0000313" key="3">
    <source>
        <dbReference type="Proteomes" id="UP000070319"/>
    </source>
</evidence>
<protein>
    <submittedName>
        <fullName evidence="2">Uncharacterized protein</fullName>
    </submittedName>
</protein>
<comment type="caution">
    <text evidence="2">The sequence shown here is derived from an EMBL/GenBank/DDBJ whole genome shotgun (WGS) entry which is preliminary data.</text>
</comment>
<dbReference type="Proteomes" id="UP000070319">
    <property type="component" value="Unassembled WGS sequence"/>
</dbReference>
<name>A0A139L190_9BACE</name>
<feature type="transmembrane region" description="Helical" evidence="1">
    <location>
        <begin position="6"/>
        <end position="24"/>
    </location>
</feature>
<organism evidence="2">
    <name type="scientific">Bacteroides intestinalis</name>
    <dbReference type="NCBI Taxonomy" id="329854"/>
    <lineage>
        <taxon>Bacteria</taxon>
        <taxon>Pseudomonadati</taxon>
        <taxon>Bacteroidota</taxon>
        <taxon>Bacteroidia</taxon>
        <taxon>Bacteroidales</taxon>
        <taxon>Bacteroidaceae</taxon>
        <taxon>Bacteroides</taxon>
    </lineage>
</organism>
<evidence type="ECO:0000256" key="1">
    <source>
        <dbReference type="SAM" id="Phobius"/>
    </source>
</evidence>